<accession>A0ABV2SSF4</accession>
<gene>
    <name evidence="4" type="ORF">ABXZ36_05375</name>
</gene>
<protein>
    <submittedName>
        <fullName evidence="4">Thioredoxin family protein</fullName>
    </submittedName>
</protein>
<feature type="chain" id="PRO_5045493403" evidence="2">
    <location>
        <begin position="19"/>
        <end position="144"/>
    </location>
</feature>
<proteinExistence type="predicted"/>
<dbReference type="PANTHER" id="PTHR15337:SF11">
    <property type="entry name" value="THIOREDOXIN DOMAIN-CONTAINING PROTEIN"/>
    <property type="match status" value="1"/>
</dbReference>
<keyword evidence="1 2" id="KW-0732">Signal</keyword>
<evidence type="ECO:0000313" key="5">
    <source>
        <dbReference type="Proteomes" id="UP001549799"/>
    </source>
</evidence>
<dbReference type="Gene3D" id="3.40.30.10">
    <property type="entry name" value="Glutaredoxin"/>
    <property type="match status" value="1"/>
</dbReference>
<dbReference type="EMBL" id="JBEXAE010000002">
    <property type="protein sequence ID" value="MET6990071.1"/>
    <property type="molecule type" value="Genomic_DNA"/>
</dbReference>
<reference evidence="4 5" key="1">
    <citation type="submission" date="2024-07" db="EMBL/GenBank/DDBJ databases">
        <title>The genome sequence of type strain Sediminicola arcticus GDMCC 1.2805.</title>
        <authorList>
            <person name="Liu Y."/>
        </authorList>
    </citation>
    <scope>NUCLEOTIDE SEQUENCE [LARGE SCALE GENOMIC DNA]</scope>
    <source>
        <strain evidence="4 5">GDMCC 1.2805</strain>
    </source>
</reference>
<name>A0ABV2SSF4_9FLAO</name>
<dbReference type="InterPro" id="IPR051099">
    <property type="entry name" value="AGR/TXD"/>
</dbReference>
<organism evidence="4 5">
    <name type="scientific">Sediminicola arcticus</name>
    <dbReference type="NCBI Taxonomy" id="1574308"/>
    <lineage>
        <taxon>Bacteria</taxon>
        <taxon>Pseudomonadati</taxon>
        <taxon>Bacteroidota</taxon>
        <taxon>Flavobacteriia</taxon>
        <taxon>Flavobacteriales</taxon>
        <taxon>Flavobacteriaceae</taxon>
        <taxon>Sediminicola</taxon>
    </lineage>
</organism>
<keyword evidence="5" id="KW-1185">Reference proteome</keyword>
<comment type="caution">
    <text evidence="4">The sequence shown here is derived from an EMBL/GenBank/DDBJ whole genome shotgun (WGS) entry which is preliminary data.</text>
</comment>
<dbReference type="PANTHER" id="PTHR15337">
    <property type="entry name" value="ANTERIOR GRADIENT PROTEIN-RELATED"/>
    <property type="match status" value="1"/>
</dbReference>
<dbReference type="SUPFAM" id="SSF52833">
    <property type="entry name" value="Thioredoxin-like"/>
    <property type="match status" value="1"/>
</dbReference>
<dbReference type="InterPro" id="IPR013766">
    <property type="entry name" value="Thioredoxin_domain"/>
</dbReference>
<evidence type="ECO:0000259" key="3">
    <source>
        <dbReference type="PROSITE" id="PS51352"/>
    </source>
</evidence>
<feature type="domain" description="Thioredoxin" evidence="3">
    <location>
        <begin position="3"/>
        <end position="144"/>
    </location>
</feature>
<dbReference type="Pfam" id="PF13899">
    <property type="entry name" value="Thioredoxin_7"/>
    <property type="match status" value="1"/>
</dbReference>
<evidence type="ECO:0000256" key="2">
    <source>
        <dbReference type="SAM" id="SignalP"/>
    </source>
</evidence>
<sequence>MKLLVRVLLIFFTLFCAAQDWQENYKGVLAMAQHEDKPIVLVFSGSDWCAPCIKLDRDIWQSEEFKSYSKQNYLLYRADFPRKKENKLKDQVVQQNKELADRYNSKGYFPLVLVLDKNGNILGETGYHKSTPKKYITLLNSFKK</sequence>
<feature type="signal peptide" evidence="2">
    <location>
        <begin position="1"/>
        <end position="18"/>
    </location>
</feature>
<dbReference type="RefSeq" id="WP_354614461.1">
    <property type="nucleotide sequence ID" value="NZ_JBEXAE010000002.1"/>
</dbReference>
<dbReference type="InterPro" id="IPR036249">
    <property type="entry name" value="Thioredoxin-like_sf"/>
</dbReference>
<evidence type="ECO:0000256" key="1">
    <source>
        <dbReference type="ARBA" id="ARBA00022729"/>
    </source>
</evidence>
<dbReference type="Proteomes" id="UP001549799">
    <property type="component" value="Unassembled WGS sequence"/>
</dbReference>
<evidence type="ECO:0000313" key="4">
    <source>
        <dbReference type="EMBL" id="MET6990071.1"/>
    </source>
</evidence>
<dbReference type="PROSITE" id="PS51352">
    <property type="entry name" value="THIOREDOXIN_2"/>
    <property type="match status" value="1"/>
</dbReference>